<evidence type="ECO:0000313" key="2">
    <source>
        <dbReference type="EMBL" id="OMH79667.1"/>
    </source>
</evidence>
<feature type="compositionally biased region" description="Basic and acidic residues" evidence="1">
    <location>
        <begin position="74"/>
        <end position="86"/>
    </location>
</feature>
<proteinExistence type="predicted"/>
<keyword evidence="3" id="KW-1185">Reference proteome</keyword>
<gene>
    <name evidence="2" type="ORF">AX774_g6913</name>
</gene>
<feature type="region of interest" description="Disordered" evidence="1">
    <location>
        <begin position="61"/>
        <end position="86"/>
    </location>
</feature>
<accession>A0A1R1PFC4</accession>
<evidence type="ECO:0000313" key="3">
    <source>
        <dbReference type="Proteomes" id="UP000188320"/>
    </source>
</evidence>
<comment type="caution">
    <text evidence="2">The sequence shown here is derived from an EMBL/GenBank/DDBJ whole genome shotgun (WGS) entry which is preliminary data.</text>
</comment>
<evidence type="ECO:0000256" key="1">
    <source>
        <dbReference type="SAM" id="MobiDB-lite"/>
    </source>
</evidence>
<reference evidence="3" key="1">
    <citation type="submission" date="2017-01" db="EMBL/GenBank/DDBJ databases">
        <authorList>
            <person name="Wang Y."/>
            <person name="White M."/>
            <person name="Kvist S."/>
            <person name="Moncalvo J.-M."/>
        </authorList>
    </citation>
    <scope>NUCLEOTIDE SEQUENCE [LARGE SCALE GENOMIC DNA]</scope>
    <source>
        <strain evidence="3">COL-18-3</strain>
    </source>
</reference>
<dbReference type="EMBL" id="LSSK01001463">
    <property type="protein sequence ID" value="OMH79667.1"/>
    <property type="molecule type" value="Genomic_DNA"/>
</dbReference>
<feature type="compositionally biased region" description="Polar residues" evidence="1">
    <location>
        <begin position="1"/>
        <end position="12"/>
    </location>
</feature>
<organism evidence="2 3">
    <name type="scientific">Zancudomyces culisetae</name>
    <name type="common">Gut fungus</name>
    <name type="synonym">Smittium culisetae</name>
    <dbReference type="NCBI Taxonomy" id="1213189"/>
    <lineage>
        <taxon>Eukaryota</taxon>
        <taxon>Fungi</taxon>
        <taxon>Fungi incertae sedis</taxon>
        <taxon>Zoopagomycota</taxon>
        <taxon>Kickxellomycotina</taxon>
        <taxon>Harpellomycetes</taxon>
        <taxon>Harpellales</taxon>
        <taxon>Legeriomycetaceae</taxon>
        <taxon>Zancudomyces</taxon>
    </lineage>
</organism>
<sequence>MEYSPRGTSYTQPREAYFKPDPPNWKPSQQPEPMEIDSISYHRKIREKQDCLKKDYAFNVRNTDTEHTNAQNEKGMETKKKVTGDH</sequence>
<feature type="region of interest" description="Disordered" evidence="1">
    <location>
        <begin position="1"/>
        <end position="33"/>
    </location>
</feature>
<protein>
    <submittedName>
        <fullName evidence="2">Uncharacterized protein</fullName>
    </submittedName>
</protein>
<dbReference type="Proteomes" id="UP000188320">
    <property type="component" value="Unassembled WGS sequence"/>
</dbReference>
<name>A0A1R1PFC4_ZANCU</name>
<dbReference type="AlphaFoldDB" id="A0A1R1PFC4"/>